<feature type="transmembrane region" description="Helical" evidence="7">
    <location>
        <begin position="224"/>
        <end position="248"/>
    </location>
</feature>
<evidence type="ECO:0000256" key="2">
    <source>
        <dbReference type="ARBA" id="ARBA00006148"/>
    </source>
</evidence>
<comment type="similarity">
    <text evidence="2">Belongs to the dicarboxylate/amino acid:cation symporter (DAACS) (TC 2.A.23) family.</text>
</comment>
<dbReference type="PATRIC" id="fig|1359155.3.peg.1479"/>
<keyword evidence="4 7" id="KW-0812">Transmembrane</keyword>
<dbReference type="SUPFAM" id="SSF118215">
    <property type="entry name" value="Proton glutamate symport protein"/>
    <property type="match status" value="1"/>
</dbReference>
<feature type="transmembrane region" description="Helical" evidence="7">
    <location>
        <begin position="192"/>
        <end position="212"/>
    </location>
</feature>
<feature type="transmembrane region" description="Helical" evidence="7">
    <location>
        <begin position="12"/>
        <end position="32"/>
    </location>
</feature>
<evidence type="ECO:0000256" key="7">
    <source>
        <dbReference type="SAM" id="Phobius"/>
    </source>
</evidence>
<evidence type="ECO:0000256" key="1">
    <source>
        <dbReference type="ARBA" id="ARBA00004141"/>
    </source>
</evidence>
<dbReference type="RefSeq" id="WP_020849567.1">
    <property type="nucleotide sequence ID" value="NZ_LAOF01000001.1"/>
</dbReference>
<evidence type="ECO:0000256" key="5">
    <source>
        <dbReference type="ARBA" id="ARBA00022989"/>
    </source>
</evidence>
<feature type="transmembrane region" description="Helical" evidence="7">
    <location>
        <begin position="298"/>
        <end position="323"/>
    </location>
</feature>
<feature type="transmembrane region" description="Helical" evidence="7">
    <location>
        <begin position="335"/>
        <end position="360"/>
    </location>
</feature>
<dbReference type="AlphaFoldDB" id="A0A0F3PYR7"/>
<dbReference type="PANTHER" id="PTHR42865">
    <property type="entry name" value="PROTON/GLUTAMATE-ASPARTATE SYMPORTER"/>
    <property type="match status" value="1"/>
</dbReference>
<organism evidence="8 9">
    <name type="scientific">Anaplasma phagocytophilum str. ApWI1</name>
    <dbReference type="NCBI Taxonomy" id="1359155"/>
    <lineage>
        <taxon>Bacteria</taxon>
        <taxon>Pseudomonadati</taxon>
        <taxon>Pseudomonadota</taxon>
        <taxon>Alphaproteobacteria</taxon>
        <taxon>Rickettsiales</taxon>
        <taxon>Anaplasmataceae</taxon>
        <taxon>Anaplasma</taxon>
        <taxon>phagocytophilum group</taxon>
    </lineage>
</organism>
<name>A0A0F3PYR7_ANAPH</name>
<sequence>MLYGFELKYWGIVESSMLKFFLIFLAVGFAFLTKYLDIPVLLEAAQGVSSMFIGLLKLVGIPMIFLSVMSTFSGLSGLKDAKSLIGSTIFYALATTTVAALIGLCLYIVIAPAQGINISEVSDSSSVMDWDYGAHLMSVFPDNFVRIFLDNNVIGCIGVSFLLGAGCLFIEDEQRAFLSKFFSAMFEVFLRAAGFLTYLMPLAVWGFMTVFLCMPQGQDFSNGLTKYVLCVMLANAIQAVIVLPGLLMAKGIPVIPTLKAVLPSLVTAFFSRSSVVALPVTIKCVNEGLGESKRVTSFVLPLCASINMNACASFILITVLFVCEVNLHSFSFMEILIWVIFAIGGAVGNAGVPMGCYFMVMSYLTYMKVPLHVMGLILPMYSILDMFETALNVWSDICVTRVIGRKHQAISS</sequence>
<dbReference type="PRINTS" id="PR00173">
    <property type="entry name" value="EDTRNSPORT"/>
</dbReference>
<comment type="caution">
    <text evidence="8">The sequence shown here is derived from an EMBL/GenBank/DDBJ whole genome shotgun (WGS) entry which is preliminary data.</text>
</comment>
<evidence type="ECO:0000313" key="9">
    <source>
        <dbReference type="Proteomes" id="UP000033622"/>
    </source>
</evidence>
<proteinExistence type="inferred from homology"/>
<dbReference type="InterPro" id="IPR001991">
    <property type="entry name" value="Na-dicarboxylate_symporter"/>
</dbReference>
<dbReference type="Proteomes" id="UP000033622">
    <property type="component" value="Unassembled WGS sequence"/>
</dbReference>
<dbReference type="GO" id="GO:0015184">
    <property type="term" value="F:L-cystine transmembrane transporter activity"/>
    <property type="evidence" value="ECO:0007669"/>
    <property type="project" value="TreeGrafter"/>
</dbReference>
<protein>
    <submittedName>
        <fullName evidence="8">Dicarboxylate symporter family protein</fullName>
    </submittedName>
</protein>
<feature type="transmembrane region" description="Helical" evidence="7">
    <location>
        <begin position="90"/>
        <end position="110"/>
    </location>
</feature>
<feature type="transmembrane region" description="Helical" evidence="7">
    <location>
        <begin position="260"/>
        <end position="278"/>
    </location>
</feature>
<keyword evidence="5 7" id="KW-1133">Transmembrane helix</keyword>
<evidence type="ECO:0000313" key="8">
    <source>
        <dbReference type="EMBL" id="KJV85001.1"/>
    </source>
</evidence>
<accession>A0A0F3PYR7</accession>
<dbReference type="Gene3D" id="1.10.3860.10">
    <property type="entry name" value="Sodium:dicarboxylate symporter"/>
    <property type="match status" value="1"/>
</dbReference>
<evidence type="ECO:0000256" key="6">
    <source>
        <dbReference type="ARBA" id="ARBA00023136"/>
    </source>
</evidence>
<reference evidence="8 9" key="1">
    <citation type="submission" date="2015-01" db="EMBL/GenBank/DDBJ databases">
        <title>Genome Sequencing of Rickettsiales.</title>
        <authorList>
            <person name="Daugherty S.C."/>
            <person name="Su Q."/>
            <person name="Abolude K."/>
            <person name="Beier-Sexton M."/>
            <person name="Carlyon J.A."/>
            <person name="Carter R."/>
            <person name="Day N.P."/>
            <person name="Dumler S.J."/>
            <person name="Dyachenko V."/>
            <person name="Godinez A."/>
            <person name="Kurtti T.J."/>
            <person name="Lichay M."/>
            <person name="Mullins K.E."/>
            <person name="Ott S."/>
            <person name="Pappas-Brown V."/>
            <person name="Paris D.H."/>
            <person name="Patel P."/>
            <person name="Richards A.L."/>
            <person name="Sadzewicz L."/>
            <person name="Sears K."/>
            <person name="Seidman D."/>
            <person name="Sengamalay N."/>
            <person name="Stenos J."/>
            <person name="Tallon L.J."/>
            <person name="Vincent G."/>
            <person name="Fraser C.M."/>
            <person name="Munderloh U."/>
            <person name="Dunning-Hotopp J.C."/>
        </authorList>
    </citation>
    <scope>NUCLEOTIDE SEQUENCE [LARGE SCALE GENOMIC DNA]</scope>
    <source>
        <strain evidence="8 9">ApWI1</strain>
    </source>
</reference>
<keyword evidence="3" id="KW-0813">Transport</keyword>
<evidence type="ECO:0000256" key="3">
    <source>
        <dbReference type="ARBA" id="ARBA00022448"/>
    </source>
</evidence>
<dbReference type="InterPro" id="IPR036458">
    <property type="entry name" value="Na:dicarbo_symporter_sf"/>
</dbReference>
<keyword evidence="6 7" id="KW-0472">Membrane</keyword>
<comment type="subcellular location">
    <subcellularLocation>
        <location evidence="1">Membrane</location>
        <topology evidence="1">Multi-pass membrane protein</topology>
    </subcellularLocation>
</comment>
<dbReference type="PANTHER" id="PTHR42865:SF5">
    <property type="entry name" value="L-CYSTINE TRANSPORTER TCYP"/>
    <property type="match status" value="1"/>
</dbReference>
<dbReference type="GO" id="GO:0005886">
    <property type="term" value="C:plasma membrane"/>
    <property type="evidence" value="ECO:0007669"/>
    <property type="project" value="TreeGrafter"/>
</dbReference>
<gene>
    <name evidence="8" type="ORF">APHWI1_1456</name>
</gene>
<feature type="transmembrane region" description="Helical" evidence="7">
    <location>
        <begin position="152"/>
        <end position="171"/>
    </location>
</feature>
<dbReference type="GO" id="GO:0015293">
    <property type="term" value="F:symporter activity"/>
    <property type="evidence" value="ECO:0007669"/>
    <property type="project" value="InterPro"/>
</dbReference>
<feature type="transmembrane region" description="Helical" evidence="7">
    <location>
        <begin position="52"/>
        <end position="78"/>
    </location>
</feature>
<dbReference type="EMBL" id="LAOF01000001">
    <property type="protein sequence ID" value="KJV85001.1"/>
    <property type="molecule type" value="Genomic_DNA"/>
</dbReference>
<dbReference type="Pfam" id="PF00375">
    <property type="entry name" value="SDF"/>
    <property type="match status" value="1"/>
</dbReference>
<evidence type="ECO:0000256" key="4">
    <source>
        <dbReference type="ARBA" id="ARBA00022692"/>
    </source>
</evidence>